<dbReference type="Proteomes" id="UP000541444">
    <property type="component" value="Unassembled WGS sequence"/>
</dbReference>
<evidence type="ECO:0000313" key="1">
    <source>
        <dbReference type="EMBL" id="KAF6138753.1"/>
    </source>
</evidence>
<gene>
    <name evidence="1" type="ORF">GIB67_040885</name>
</gene>
<reference evidence="1 2" key="1">
    <citation type="journal article" date="2020" name="IScience">
        <title>Genome Sequencing of the Endangered Kingdonia uniflora (Circaeasteraceae, Ranunculales) Reveals Potential Mechanisms of Evolutionary Specialization.</title>
        <authorList>
            <person name="Sun Y."/>
            <person name="Deng T."/>
            <person name="Zhang A."/>
            <person name="Moore M.J."/>
            <person name="Landis J.B."/>
            <person name="Lin N."/>
            <person name="Zhang H."/>
            <person name="Zhang X."/>
            <person name="Huang J."/>
            <person name="Zhang X."/>
            <person name="Sun H."/>
            <person name="Wang H."/>
        </authorList>
    </citation>
    <scope>NUCLEOTIDE SEQUENCE [LARGE SCALE GENOMIC DNA]</scope>
    <source>
        <strain evidence="1">TB1705</strain>
        <tissue evidence="1">Leaf</tissue>
    </source>
</reference>
<keyword evidence="2" id="KW-1185">Reference proteome</keyword>
<evidence type="ECO:0000313" key="2">
    <source>
        <dbReference type="Proteomes" id="UP000541444"/>
    </source>
</evidence>
<organism evidence="1 2">
    <name type="scientific">Kingdonia uniflora</name>
    <dbReference type="NCBI Taxonomy" id="39325"/>
    <lineage>
        <taxon>Eukaryota</taxon>
        <taxon>Viridiplantae</taxon>
        <taxon>Streptophyta</taxon>
        <taxon>Embryophyta</taxon>
        <taxon>Tracheophyta</taxon>
        <taxon>Spermatophyta</taxon>
        <taxon>Magnoliopsida</taxon>
        <taxon>Ranunculales</taxon>
        <taxon>Circaeasteraceae</taxon>
        <taxon>Kingdonia</taxon>
    </lineage>
</organism>
<dbReference type="AlphaFoldDB" id="A0A7J7L842"/>
<protein>
    <submittedName>
        <fullName evidence="1">Uncharacterized protein</fullName>
    </submittedName>
</protein>
<dbReference type="EMBL" id="JACGCM010002554">
    <property type="protein sequence ID" value="KAF6138753.1"/>
    <property type="molecule type" value="Genomic_DNA"/>
</dbReference>
<comment type="caution">
    <text evidence="1">The sequence shown here is derived from an EMBL/GenBank/DDBJ whole genome shotgun (WGS) entry which is preliminary data.</text>
</comment>
<sequence>MELSVGFIWRDVHSKPHLLQRMEYEQEVHAVRTYQLVQKSCRRMMLMGDEFGSEENW</sequence>
<name>A0A7J7L842_9MAGN</name>
<proteinExistence type="predicted"/>
<accession>A0A7J7L842</accession>